<evidence type="ECO:0000256" key="1">
    <source>
        <dbReference type="SAM" id="MobiDB-lite"/>
    </source>
</evidence>
<name>A0A1V8TQB6_9PEZI</name>
<reference evidence="4" key="1">
    <citation type="submission" date="2017-03" db="EMBL/GenBank/DDBJ databases">
        <title>Genomes of endolithic fungi from Antarctica.</title>
        <authorList>
            <person name="Coleine C."/>
            <person name="Masonjones S."/>
            <person name="Stajich J.E."/>
        </authorList>
    </citation>
    <scope>NUCLEOTIDE SEQUENCE [LARGE SCALE GENOMIC DNA]</scope>
    <source>
        <strain evidence="4">CCFEE 5527</strain>
    </source>
</reference>
<dbReference type="OrthoDB" id="4136235at2759"/>
<keyword evidence="2" id="KW-0812">Transmembrane</keyword>
<keyword evidence="2" id="KW-1133">Transmembrane helix</keyword>
<feature type="transmembrane region" description="Helical" evidence="2">
    <location>
        <begin position="6"/>
        <end position="28"/>
    </location>
</feature>
<evidence type="ECO:0000313" key="3">
    <source>
        <dbReference type="EMBL" id="OQO13545.1"/>
    </source>
</evidence>
<proteinExistence type="predicted"/>
<comment type="caution">
    <text evidence="3">The sequence shown here is derived from an EMBL/GenBank/DDBJ whole genome shotgun (WGS) entry which is preliminary data.</text>
</comment>
<dbReference type="InParanoid" id="A0A1V8TQB6"/>
<protein>
    <submittedName>
        <fullName evidence="3">Uncharacterized protein</fullName>
    </submittedName>
</protein>
<feature type="compositionally biased region" description="Polar residues" evidence="1">
    <location>
        <begin position="98"/>
        <end position="116"/>
    </location>
</feature>
<feature type="region of interest" description="Disordered" evidence="1">
    <location>
        <begin position="75"/>
        <end position="116"/>
    </location>
</feature>
<organism evidence="3 4">
    <name type="scientific">Cryoendolithus antarcticus</name>
    <dbReference type="NCBI Taxonomy" id="1507870"/>
    <lineage>
        <taxon>Eukaryota</taxon>
        <taxon>Fungi</taxon>
        <taxon>Dikarya</taxon>
        <taxon>Ascomycota</taxon>
        <taxon>Pezizomycotina</taxon>
        <taxon>Dothideomycetes</taxon>
        <taxon>Dothideomycetidae</taxon>
        <taxon>Cladosporiales</taxon>
        <taxon>Cladosporiaceae</taxon>
        <taxon>Cryoendolithus</taxon>
    </lineage>
</organism>
<dbReference type="Proteomes" id="UP000192596">
    <property type="component" value="Unassembled WGS sequence"/>
</dbReference>
<evidence type="ECO:0000313" key="4">
    <source>
        <dbReference type="Proteomes" id="UP000192596"/>
    </source>
</evidence>
<gene>
    <name evidence="3" type="ORF">B0A48_01774</name>
</gene>
<keyword evidence="4" id="KW-1185">Reference proteome</keyword>
<sequence>MGASSWAVPVGVLAGIVVIGFVFTWFWFPHAWQRGVNSDTREVDAVRGEDREEQRRKNRETIERFTRAKAIERGEAVPEQYEMGHDIGAPPPVYEARSQPQAYQSRESEGQATAYT</sequence>
<dbReference type="EMBL" id="NAJO01000003">
    <property type="protein sequence ID" value="OQO13545.1"/>
    <property type="molecule type" value="Genomic_DNA"/>
</dbReference>
<keyword evidence="2" id="KW-0472">Membrane</keyword>
<evidence type="ECO:0000256" key="2">
    <source>
        <dbReference type="SAM" id="Phobius"/>
    </source>
</evidence>
<dbReference type="AlphaFoldDB" id="A0A1V8TQB6"/>
<accession>A0A1V8TQB6</accession>